<evidence type="ECO:0000256" key="3">
    <source>
        <dbReference type="ARBA" id="ARBA00022475"/>
    </source>
</evidence>
<dbReference type="STRING" id="1220924.W2RQG7"/>
<dbReference type="PANTHER" id="PTHR23502:SF135">
    <property type="entry name" value="MAJOR FACILITATOR SUPERFAMILY (MFS) PROFILE DOMAIN-CONTAINING PROTEIN-RELATED"/>
    <property type="match status" value="1"/>
</dbReference>
<feature type="transmembrane region" description="Helical" evidence="8">
    <location>
        <begin position="494"/>
        <end position="514"/>
    </location>
</feature>
<dbReference type="OrthoDB" id="5296287at2759"/>
<protein>
    <recommendedName>
        <fullName evidence="9">Major facilitator superfamily (MFS) profile domain-containing protein</fullName>
    </recommendedName>
</protein>
<evidence type="ECO:0000313" key="11">
    <source>
        <dbReference type="Proteomes" id="UP000030752"/>
    </source>
</evidence>
<feature type="transmembrane region" description="Helical" evidence="8">
    <location>
        <begin position="117"/>
        <end position="136"/>
    </location>
</feature>
<dbReference type="InterPro" id="IPR036259">
    <property type="entry name" value="MFS_trans_sf"/>
</dbReference>
<feature type="transmembrane region" description="Helical" evidence="8">
    <location>
        <begin position="347"/>
        <end position="366"/>
    </location>
</feature>
<feature type="compositionally biased region" description="Basic and acidic residues" evidence="7">
    <location>
        <begin position="1"/>
        <end position="39"/>
    </location>
</feature>
<comment type="subcellular location">
    <subcellularLocation>
        <location evidence="1">Cell membrane</location>
        <topology evidence="1">Multi-pass membrane protein</topology>
    </subcellularLocation>
</comment>
<keyword evidence="4 8" id="KW-0812">Transmembrane</keyword>
<dbReference type="InParanoid" id="W2RQG7"/>
<dbReference type="Pfam" id="PF07690">
    <property type="entry name" value="MFS_1"/>
    <property type="match status" value="1"/>
</dbReference>
<dbReference type="HOGENOM" id="CLU_008455_1_1_1"/>
<dbReference type="GO" id="GO:0022857">
    <property type="term" value="F:transmembrane transporter activity"/>
    <property type="evidence" value="ECO:0007669"/>
    <property type="project" value="InterPro"/>
</dbReference>
<evidence type="ECO:0000259" key="9">
    <source>
        <dbReference type="PROSITE" id="PS50850"/>
    </source>
</evidence>
<organism evidence="10 11">
    <name type="scientific">Cyphellophora europaea (strain CBS 101466)</name>
    <name type="common">Phialophora europaea</name>
    <dbReference type="NCBI Taxonomy" id="1220924"/>
    <lineage>
        <taxon>Eukaryota</taxon>
        <taxon>Fungi</taxon>
        <taxon>Dikarya</taxon>
        <taxon>Ascomycota</taxon>
        <taxon>Pezizomycotina</taxon>
        <taxon>Eurotiomycetes</taxon>
        <taxon>Chaetothyriomycetidae</taxon>
        <taxon>Chaetothyriales</taxon>
        <taxon>Cyphellophoraceae</taxon>
        <taxon>Cyphellophora</taxon>
    </lineage>
</organism>
<dbReference type="RefSeq" id="XP_008720128.1">
    <property type="nucleotide sequence ID" value="XM_008721906.1"/>
</dbReference>
<sequence>MAADLESAHEKQAIVEESQHRQQSREPQSREPQSREPQSREPNQIAIGQETKDNLVDWGGPDDPQNPRNWPAWKRMTQVVLASAFLLTANLAATMFAPGAASLAKEFQITSPTTVSLTVSIYLAGFAVGPMFIAPLSELYGRLVIYHTCNVTYIGFIIGCALGKNTGMFLVFRFLAGCAASGPLTVGGGTVADVVPPAQRGRVMSMFFVGPLLGPVLGPIVGGFVSESIGWRWTFWIIIILAGVSFTISIFLLRETNAAVLLKWKAARLRKTTGNRALISKMDRGLTPRQLFLRAIVRPTKLLLLSPIVLLLSLLCAFVFGLLFLLFTTFPTVFEEQYHFSAGVSGLSYLGVGVGMAVSLAVYASVADKLQRPKTPPPPSQGEDASQHQHQHQQQPEERLKPMTYVMPAVPIGIFWYGWAADQQTHWIVPILGTACFGFGVLWVVMPTQLYLVDAFGPEAAASALAANVILRLLFAAFIPLAGPSLYADLGLGWGNSVLGFVGVAFLPVPLLFYRYGGWLRERFAVEL</sequence>
<accession>W2RQG7</accession>
<evidence type="ECO:0000256" key="1">
    <source>
        <dbReference type="ARBA" id="ARBA00004651"/>
    </source>
</evidence>
<feature type="transmembrane region" description="Helical" evidence="8">
    <location>
        <begin position="203"/>
        <end position="221"/>
    </location>
</feature>
<feature type="transmembrane region" description="Helical" evidence="8">
    <location>
        <begin position="403"/>
        <end position="421"/>
    </location>
</feature>
<keyword evidence="11" id="KW-1185">Reference proteome</keyword>
<feature type="transmembrane region" description="Helical" evidence="8">
    <location>
        <begin position="460"/>
        <end position="482"/>
    </location>
</feature>
<comment type="similarity">
    <text evidence="2">Belongs to the major facilitator superfamily.</text>
</comment>
<feature type="region of interest" description="Disordered" evidence="7">
    <location>
        <begin position="371"/>
        <end position="398"/>
    </location>
</feature>
<feature type="transmembrane region" description="Helical" evidence="8">
    <location>
        <begin position="143"/>
        <end position="164"/>
    </location>
</feature>
<dbReference type="InterPro" id="IPR020846">
    <property type="entry name" value="MFS_dom"/>
</dbReference>
<feature type="transmembrane region" description="Helical" evidence="8">
    <location>
        <begin position="427"/>
        <end position="453"/>
    </location>
</feature>
<keyword evidence="6 8" id="KW-0472">Membrane</keyword>
<dbReference type="SUPFAM" id="SSF103473">
    <property type="entry name" value="MFS general substrate transporter"/>
    <property type="match status" value="1"/>
</dbReference>
<keyword evidence="3" id="KW-1003">Cell membrane</keyword>
<feature type="transmembrane region" description="Helical" evidence="8">
    <location>
        <begin position="233"/>
        <end position="253"/>
    </location>
</feature>
<feature type="region of interest" description="Disordered" evidence="7">
    <location>
        <begin position="1"/>
        <end position="69"/>
    </location>
</feature>
<dbReference type="GeneID" id="19974921"/>
<evidence type="ECO:0000256" key="2">
    <source>
        <dbReference type="ARBA" id="ARBA00008335"/>
    </source>
</evidence>
<feature type="transmembrane region" description="Helical" evidence="8">
    <location>
        <begin position="170"/>
        <end position="191"/>
    </location>
</feature>
<dbReference type="Proteomes" id="UP000030752">
    <property type="component" value="Unassembled WGS sequence"/>
</dbReference>
<reference evidence="10 11" key="1">
    <citation type="submission" date="2013-03" db="EMBL/GenBank/DDBJ databases">
        <title>The Genome Sequence of Phialophora europaea CBS 101466.</title>
        <authorList>
            <consortium name="The Broad Institute Genomics Platform"/>
            <person name="Cuomo C."/>
            <person name="de Hoog S."/>
            <person name="Gorbushina A."/>
            <person name="Walker B."/>
            <person name="Young S.K."/>
            <person name="Zeng Q."/>
            <person name="Gargeya S."/>
            <person name="Fitzgerald M."/>
            <person name="Haas B."/>
            <person name="Abouelleil A."/>
            <person name="Allen A.W."/>
            <person name="Alvarado L."/>
            <person name="Arachchi H.M."/>
            <person name="Berlin A.M."/>
            <person name="Chapman S.B."/>
            <person name="Gainer-Dewar J."/>
            <person name="Goldberg J."/>
            <person name="Griggs A."/>
            <person name="Gujja S."/>
            <person name="Hansen M."/>
            <person name="Howarth C."/>
            <person name="Imamovic A."/>
            <person name="Ireland A."/>
            <person name="Larimer J."/>
            <person name="McCowan C."/>
            <person name="Murphy C."/>
            <person name="Pearson M."/>
            <person name="Poon T.W."/>
            <person name="Priest M."/>
            <person name="Roberts A."/>
            <person name="Saif S."/>
            <person name="Shea T."/>
            <person name="Sisk P."/>
            <person name="Sykes S."/>
            <person name="Wortman J."/>
            <person name="Nusbaum C."/>
            <person name="Birren B."/>
        </authorList>
    </citation>
    <scope>NUCLEOTIDE SEQUENCE [LARGE SCALE GENOMIC DNA]</scope>
    <source>
        <strain evidence="10 11">CBS 101466</strain>
    </source>
</reference>
<evidence type="ECO:0000256" key="4">
    <source>
        <dbReference type="ARBA" id="ARBA00022692"/>
    </source>
</evidence>
<evidence type="ECO:0000256" key="7">
    <source>
        <dbReference type="SAM" id="MobiDB-lite"/>
    </source>
</evidence>
<feature type="domain" description="Major facilitator superfamily (MFS) profile" evidence="9">
    <location>
        <begin position="76"/>
        <end position="521"/>
    </location>
</feature>
<evidence type="ECO:0000313" key="10">
    <source>
        <dbReference type="EMBL" id="ETN37959.1"/>
    </source>
</evidence>
<dbReference type="VEuPathDB" id="FungiDB:HMPREF1541_07582"/>
<evidence type="ECO:0000256" key="8">
    <source>
        <dbReference type="SAM" id="Phobius"/>
    </source>
</evidence>
<gene>
    <name evidence="10" type="ORF">HMPREF1541_07582</name>
</gene>
<dbReference type="FunFam" id="1.20.1250.20:FF:000082">
    <property type="entry name" value="MFS multidrug transporter, putative"/>
    <property type="match status" value="1"/>
</dbReference>
<dbReference type="GO" id="GO:0005886">
    <property type="term" value="C:plasma membrane"/>
    <property type="evidence" value="ECO:0007669"/>
    <property type="project" value="UniProtKB-SubCell"/>
</dbReference>
<dbReference type="PANTHER" id="PTHR23502">
    <property type="entry name" value="MAJOR FACILITATOR SUPERFAMILY"/>
    <property type="match status" value="1"/>
</dbReference>
<dbReference type="EMBL" id="KB822723">
    <property type="protein sequence ID" value="ETN37959.1"/>
    <property type="molecule type" value="Genomic_DNA"/>
</dbReference>
<feature type="transmembrane region" description="Helical" evidence="8">
    <location>
        <begin position="302"/>
        <end position="327"/>
    </location>
</feature>
<evidence type="ECO:0000256" key="6">
    <source>
        <dbReference type="ARBA" id="ARBA00023136"/>
    </source>
</evidence>
<dbReference type="PROSITE" id="PS50850">
    <property type="entry name" value="MFS"/>
    <property type="match status" value="1"/>
</dbReference>
<dbReference type="CDD" id="cd17323">
    <property type="entry name" value="MFS_Tpo1_MDR_like"/>
    <property type="match status" value="1"/>
</dbReference>
<proteinExistence type="inferred from homology"/>
<evidence type="ECO:0000256" key="5">
    <source>
        <dbReference type="ARBA" id="ARBA00022989"/>
    </source>
</evidence>
<dbReference type="InterPro" id="IPR011701">
    <property type="entry name" value="MFS"/>
</dbReference>
<dbReference type="AlphaFoldDB" id="W2RQG7"/>
<dbReference type="Gene3D" id="1.20.1250.20">
    <property type="entry name" value="MFS general substrate transporter like domains"/>
    <property type="match status" value="1"/>
</dbReference>
<dbReference type="eggNOG" id="KOG0255">
    <property type="taxonomic scope" value="Eukaryota"/>
</dbReference>
<feature type="transmembrane region" description="Helical" evidence="8">
    <location>
        <begin position="79"/>
        <end position="97"/>
    </location>
</feature>
<name>W2RQG7_CYPE1</name>
<keyword evidence="5 8" id="KW-1133">Transmembrane helix</keyword>